<evidence type="ECO:0000256" key="4">
    <source>
        <dbReference type="ARBA" id="ARBA00022827"/>
    </source>
</evidence>
<dbReference type="OrthoDB" id="9775082at2"/>
<dbReference type="AlphaFoldDB" id="A0A2R4LYJ0"/>
<gene>
    <name evidence="8" type="ORF">DA792_01800</name>
</gene>
<reference evidence="8 9" key="1">
    <citation type="submission" date="2018-03" db="EMBL/GenBank/DDBJ databases">
        <title>The Complete Genome of Celeribacter baekdonensis strain LH4, a Thiosulfate-Oxidizing Alphaproteobacterium Isolated from Gulf of Mexico Continental Slope Sediments.</title>
        <authorList>
            <person name="Flood B.E."/>
            <person name="Bailey J.V."/>
            <person name="Leprich D."/>
        </authorList>
    </citation>
    <scope>NUCLEOTIDE SEQUENCE [LARGE SCALE GENOMIC DNA]</scope>
    <source>
        <strain evidence="8 9">LH4</strain>
        <plasmid evidence="9">Plasmid pcblh4a</plasmid>
    </source>
</reference>
<sequence>MTTVSRRSFIGSAFAAGAAASGVAIRPAYADTSAVAPAPLAVQTGQRITAEDARFQALRTGNNQRFLSTPDYVRMIHTPQDALLATQEALDLGKKFTVRSGGHCFADFVCNPETEVILDMAPMRAVGFDETVGAFYAEPGGMLIDVYERLYKGWGVTLPAGICYSVGVGGHIVGGGYGLLSRKYGLTVDHLSMVEVVVVDEDRQAHLVRASSDPEDPNHDLWWAHTGGGGGNFGVVTRYWFRTPGAEGSDPGAQLIRPPAEVLVSAVAFDWDQLTETNFTRLIENFSHWHARNSAPDSPYTSLSSLFNVSHRATGAMGMFTQVDGDDPNAATLLADYMSALLEGTNIVPRPMLTPIGELPAMPDYLEGARLPWLQATKLVGSNNPTITNPTSRGGHKSAYMKQGFDRRQIAALYKHMSREDFTNPDTMLVLFSFGGAVNAQGPDATANAQRSSIYKMCFQTFWSDPKDDAFYLGWLRDIYEDVFAATGGVPVPNEQMDGCYINYPDRDMADPARNRSGVPWSTLYYKDNYPRLQSVKDRYDPGNVFSHSLSIRNSST</sequence>
<dbReference type="InterPro" id="IPR050416">
    <property type="entry name" value="FAD-linked_Oxidoreductase"/>
</dbReference>
<accession>A0A2R4LYJ0</accession>
<organism evidence="8 9">
    <name type="scientific">Celeribacter baekdonensis</name>
    <dbReference type="NCBI Taxonomy" id="875171"/>
    <lineage>
        <taxon>Bacteria</taxon>
        <taxon>Pseudomonadati</taxon>
        <taxon>Pseudomonadota</taxon>
        <taxon>Alphaproteobacteria</taxon>
        <taxon>Rhodobacterales</taxon>
        <taxon>Roseobacteraceae</taxon>
        <taxon>Celeribacter</taxon>
    </lineage>
</organism>
<dbReference type="InterPro" id="IPR012951">
    <property type="entry name" value="BBE"/>
</dbReference>
<dbReference type="PROSITE" id="PS51318">
    <property type="entry name" value="TAT"/>
    <property type="match status" value="1"/>
</dbReference>
<keyword evidence="5" id="KW-0560">Oxidoreductase</keyword>
<dbReference type="Gene3D" id="3.40.462.20">
    <property type="match status" value="1"/>
</dbReference>
<geneLocation type="plasmid" evidence="9">
    <name>pcblh4a</name>
</geneLocation>
<evidence type="ECO:0000313" key="8">
    <source>
        <dbReference type="EMBL" id="AVW89939.1"/>
    </source>
</evidence>
<dbReference type="Pfam" id="PF01565">
    <property type="entry name" value="FAD_binding_4"/>
    <property type="match status" value="1"/>
</dbReference>
<evidence type="ECO:0000256" key="6">
    <source>
        <dbReference type="SAM" id="SignalP"/>
    </source>
</evidence>
<dbReference type="GO" id="GO:0071949">
    <property type="term" value="F:FAD binding"/>
    <property type="evidence" value="ECO:0007669"/>
    <property type="project" value="InterPro"/>
</dbReference>
<evidence type="ECO:0000256" key="5">
    <source>
        <dbReference type="ARBA" id="ARBA00023002"/>
    </source>
</evidence>
<dbReference type="KEGG" id="cbak:DA792_01800"/>
<feature type="signal peptide" evidence="6">
    <location>
        <begin position="1"/>
        <end position="30"/>
    </location>
</feature>
<keyword evidence="6" id="KW-0732">Signal</keyword>
<dbReference type="GO" id="GO:0016491">
    <property type="term" value="F:oxidoreductase activity"/>
    <property type="evidence" value="ECO:0007669"/>
    <property type="project" value="UniProtKB-KW"/>
</dbReference>
<dbReference type="RefSeq" id="WP_107717883.1">
    <property type="nucleotide sequence ID" value="NZ_CP028472.1"/>
</dbReference>
<dbReference type="Pfam" id="PF08031">
    <property type="entry name" value="BBE"/>
    <property type="match status" value="1"/>
</dbReference>
<protein>
    <submittedName>
        <fullName evidence="8">FAD-linked oxidase</fullName>
    </submittedName>
</protein>
<dbReference type="Gene3D" id="3.30.465.10">
    <property type="match status" value="1"/>
</dbReference>
<evidence type="ECO:0000259" key="7">
    <source>
        <dbReference type="PROSITE" id="PS51387"/>
    </source>
</evidence>
<dbReference type="SUPFAM" id="SSF56176">
    <property type="entry name" value="FAD-binding/transporter-associated domain-like"/>
    <property type="match status" value="1"/>
</dbReference>
<dbReference type="PANTHER" id="PTHR42973">
    <property type="entry name" value="BINDING OXIDOREDUCTASE, PUTATIVE (AFU_ORTHOLOGUE AFUA_1G17690)-RELATED"/>
    <property type="match status" value="1"/>
</dbReference>
<keyword evidence="8" id="KW-0614">Plasmid</keyword>
<dbReference type="InterPro" id="IPR016169">
    <property type="entry name" value="FAD-bd_PCMH_sub2"/>
</dbReference>
<keyword evidence="3" id="KW-0285">Flavoprotein</keyword>
<feature type="domain" description="FAD-binding PCMH-type" evidence="7">
    <location>
        <begin position="65"/>
        <end position="246"/>
    </location>
</feature>
<dbReference type="PANTHER" id="PTHR42973:SF39">
    <property type="entry name" value="FAD-BINDING PCMH-TYPE DOMAIN-CONTAINING PROTEIN"/>
    <property type="match status" value="1"/>
</dbReference>
<evidence type="ECO:0000256" key="2">
    <source>
        <dbReference type="ARBA" id="ARBA00005466"/>
    </source>
</evidence>
<comment type="cofactor">
    <cofactor evidence="1">
        <name>FAD</name>
        <dbReference type="ChEBI" id="CHEBI:57692"/>
    </cofactor>
</comment>
<dbReference type="InterPro" id="IPR006311">
    <property type="entry name" value="TAT_signal"/>
</dbReference>
<dbReference type="InterPro" id="IPR006094">
    <property type="entry name" value="Oxid_FAD_bind_N"/>
</dbReference>
<dbReference type="InterPro" id="IPR016166">
    <property type="entry name" value="FAD-bd_PCMH"/>
</dbReference>
<dbReference type="PROSITE" id="PS51387">
    <property type="entry name" value="FAD_PCMH"/>
    <property type="match status" value="1"/>
</dbReference>
<feature type="chain" id="PRO_5015318558" evidence="6">
    <location>
        <begin position="31"/>
        <end position="557"/>
    </location>
</feature>
<keyword evidence="4" id="KW-0274">FAD</keyword>
<evidence type="ECO:0000256" key="3">
    <source>
        <dbReference type="ARBA" id="ARBA00022630"/>
    </source>
</evidence>
<comment type="similarity">
    <text evidence="2">Belongs to the oxygen-dependent FAD-linked oxidoreductase family.</text>
</comment>
<evidence type="ECO:0000256" key="1">
    <source>
        <dbReference type="ARBA" id="ARBA00001974"/>
    </source>
</evidence>
<evidence type="ECO:0000313" key="9">
    <source>
        <dbReference type="Proteomes" id="UP000241447"/>
    </source>
</evidence>
<name>A0A2R4LYJ0_9RHOB</name>
<dbReference type="EMBL" id="CP028472">
    <property type="protein sequence ID" value="AVW89939.1"/>
    <property type="molecule type" value="Genomic_DNA"/>
</dbReference>
<dbReference type="InterPro" id="IPR036318">
    <property type="entry name" value="FAD-bd_PCMH-like_sf"/>
</dbReference>
<proteinExistence type="inferred from homology"/>
<dbReference type="Proteomes" id="UP000241447">
    <property type="component" value="Plasmid pCBLh4a"/>
</dbReference>